<accession>A0A1H1P7T2</accession>
<dbReference type="Gene3D" id="3.30.70.1060">
    <property type="entry name" value="Dimeric alpha+beta barrel"/>
    <property type="match status" value="2"/>
</dbReference>
<protein>
    <submittedName>
        <fullName evidence="1">Uncharacterized conserved protein</fullName>
    </submittedName>
</protein>
<dbReference type="PANTHER" id="PTHR35174">
    <property type="entry name" value="BLL7171 PROTEIN-RELATED"/>
    <property type="match status" value="1"/>
</dbReference>
<sequence>MARYLISYESGATDIPEEDLPDVAKAAEAVRQEARDAGVFVFAGELDHDVKPVVVAIDGMVTDGPYPESKELLGGVTIVEVPGREAGVEWGGRIAAGCRTPQKVRALKRGRDEPEQYLISFDNGDMDFSTGEEWVEVGETSHAAVQDAMDAGVYVFAGGLDYEPPDDSTPAWVGAVTSDGTVADGPRPKTRKPLGGFTVVKAPTHEAALEWAAKIAIARRCPQDVRMFMYDPVIE</sequence>
<gene>
    <name evidence="1" type="ORF">SAMN04489717_1518</name>
</gene>
<dbReference type="PANTHER" id="PTHR35174:SF3">
    <property type="entry name" value="BLL7171 PROTEIN"/>
    <property type="match status" value="1"/>
</dbReference>
<evidence type="ECO:0000313" key="2">
    <source>
        <dbReference type="Proteomes" id="UP000198983"/>
    </source>
</evidence>
<dbReference type="RefSeq" id="WP_241827838.1">
    <property type="nucleotide sequence ID" value="NZ_LT629732.1"/>
</dbReference>
<dbReference type="InterPro" id="IPR011008">
    <property type="entry name" value="Dimeric_a/b-barrel"/>
</dbReference>
<dbReference type="STRING" id="117157.SAMN04489717_1518"/>
<dbReference type="EMBL" id="LT629732">
    <property type="protein sequence ID" value="SDS07045.1"/>
    <property type="molecule type" value="Genomic_DNA"/>
</dbReference>
<evidence type="ECO:0000313" key="1">
    <source>
        <dbReference type="EMBL" id="SDS07045.1"/>
    </source>
</evidence>
<keyword evidence="2" id="KW-1185">Reference proteome</keyword>
<name>A0A1H1P7T2_9ACTN</name>
<dbReference type="Proteomes" id="UP000198983">
    <property type="component" value="Chromosome I"/>
</dbReference>
<reference evidence="1 2" key="1">
    <citation type="submission" date="2016-10" db="EMBL/GenBank/DDBJ databases">
        <authorList>
            <person name="de Groot N.N."/>
        </authorList>
    </citation>
    <scope>NUCLEOTIDE SEQUENCE [LARGE SCALE GENOMIC DNA]</scope>
    <source>
        <strain evidence="1 2">DSM 22024</strain>
    </source>
</reference>
<proteinExistence type="predicted"/>
<organism evidence="1 2">
    <name type="scientific">Actinopolymorpha singaporensis</name>
    <dbReference type="NCBI Taxonomy" id="117157"/>
    <lineage>
        <taxon>Bacteria</taxon>
        <taxon>Bacillati</taxon>
        <taxon>Actinomycetota</taxon>
        <taxon>Actinomycetes</taxon>
        <taxon>Propionibacteriales</taxon>
        <taxon>Actinopolymorphaceae</taxon>
        <taxon>Actinopolymorpha</taxon>
    </lineage>
</organism>
<dbReference type="SUPFAM" id="SSF54909">
    <property type="entry name" value="Dimeric alpha+beta barrel"/>
    <property type="match status" value="2"/>
</dbReference>
<dbReference type="AlphaFoldDB" id="A0A1H1P7T2"/>